<dbReference type="Proteomes" id="UP000184206">
    <property type="component" value="Unassembled WGS sequence"/>
</dbReference>
<gene>
    <name evidence="6" type="ORF">SAMN02745189_01080</name>
</gene>
<keyword evidence="2" id="KW-0963">Cytoplasm</keyword>
<accession>A0A1M7E2W1</accession>
<dbReference type="Pfam" id="PF01814">
    <property type="entry name" value="Hemerythrin"/>
    <property type="match status" value="1"/>
</dbReference>
<evidence type="ECO:0000256" key="3">
    <source>
        <dbReference type="ARBA" id="ARBA00022723"/>
    </source>
</evidence>
<evidence type="ECO:0000256" key="1">
    <source>
        <dbReference type="ARBA" id="ARBA00004496"/>
    </source>
</evidence>
<keyword evidence="3" id="KW-0479">Metal-binding</keyword>
<evidence type="ECO:0000256" key="4">
    <source>
        <dbReference type="ARBA" id="ARBA00023004"/>
    </source>
</evidence>
<name>A0A1M7E2W1_9BACL</name>
<keyword evidence="4" id="KW-0408">Iron</keyword>
<dbReference type="NCBIfam" id="TIGR03652">
    <property type="entry name" value="FeS_repair_RIC"/>
    <property type="match status" value="1"/>
</dbReference>
<dbReference type="GO" id="GO:0005737">
    <property type="term" value="C:cytoplasm"/>
    <property type="evidence" value="ECO:0007669"/>
    <property type="project" value="UniProtKB-SubCell"/>
</dbReference>
<dbReference type="GO" id="GO:0046872">
    <property type="term" value="F:metal ion binding"/>
    <property type="evidence" value="ECO:0007669"/>
    <property type="project" value="UniProtKB-KW"/>
</dbReference>
<reference evidence="6 7" key="1">
    <citation type="submission" date="2016-11" db="EMBL/GenBank/DDBJ databases">
        <authorList>
            <person name="Jaros S."/>
            <person name="Januszkiewicz K."/>
            <person name="Wedrychowicz H."/>
        </authorList>
    </citation>
    <scope>NUCLEOTIDE SEQUENCE [LARGE SCALE GENOMIC DNA]</scope>
    <source>
        <strain evidence="6 7">DSM 16010</strain>
    </source>
</reference>
<dbReference type="Pfam" id="PF04405">
    <property type="entry name" value="ScdA_N"/>
    <property type="match status" value="1"/>
</dbReference>
<protein>
    <submittedName>
        <fullName evidence="6">Regulator of cell morphogenesis and NO signaling</fullName>
    </submittedName>
</protein>
<dbReference type="STRING" id="1123231.SAMN02745189_01080"/>
<dbReference type="AlphaFoldDB" id="A0A1M7E2W1"/>
<evidence type="ECO:0000259" key="5">
    <source>
        <dbReference type="Pfam" id="PF01814"/>
    </source>
</evidence>
<evidence type="ECO:0000256" key="2">
    <source>
        <dbReference type="ARBA" id="ARBA00022490"/>
    </source>
</evidence>
<keyword evidence="7" id="KW-1185">Reference proteome</keyword>
<organism evidence="6 7">
    <name type="scientific">Lacicoccus alkaliphilus DSM 16010</name>
    <dbReference type="NCBI Taxonomy" id="1123231"/>
    <lineage>
        <taxon>Bacteria</taxon>
        <taxon>Bacillati</taxon>
        <taxon>Bacillota</taxon>
        <taxon>Bacilli</taxon>
        <taxon>Bacillales</taxon>
        <taxon>Salinicoccaceae</taxon>
        <taxon>Lacicoccus</taxon>
    </lineage>
</organism>
<dbReference type="RefSeq" id="WP_178138228.1">
    <property type="nucleotide sequence ID" value="NZ_FRCF01000003.1"/>
</dbReference>
<evidence type="ECO:0000313" key="7">
    <source>
        <dbReference type="Proteomes" id="UP000184206"/>
    </source>
</evidence>
<dbReference type="PANTHER" id="PTHR36438">
    <property type="entry name" value="IRON-SULFUR CLUSTER REPAIR PROTEIN YTFE"/>
    <property type="match status" value="1"/>
</dbReference>
<dbReference type="InterPro" id="IPR019903">
    <property type="entry name" value="RIC_family"/>
</dbReference>
<evidence type="ECO:0000313" key="6">
    <source>
        <dbReference type="EMBL" id="SHL86101.1"/>
    </source>
</evidence>
<dbReference type="Gene3D" id="1.20.120.520">
    <property type="entry name" value="nmb1532 protein domain like"/>
    <property type="match status" value="1"/>
</dbReference>
<comment type="subcellular location">
    <subcellularLocation>
        <location evidence="1">Cytoplasm</location>
    </subcellularLocation>
</comment>
<dbReference type="PANTHER" id="PTHR36438:SF1">
    <property type="entry name" value="IRON-SULFUR CLUSTER REPAIR PROTEIN YTFE"/>
    <property type="match status" value="1"/>
</dbReference>
<proteinExistence type="predicted"/>
<sequence length="235" mass="26973">MDYKFQEVHVATLVKEYPRTADVFRRTGIDYCCGGRIPLSEAAGNCRVAPEEVYVAVQDKIDASDHRDGIDMRYMSVPGMIDYIQNKYHQDLQEELVNLTPFVARLAARHGAAQPHLTELRDLFEKFKGEMTEHTADEDDFVFPLITRYANEDQDVEMEEVKGAVQKLIDDHEGTGALLMRMREITDGYGLPATACGTYTLVYSRLEDMEKRTFDHVHMENHILFEKVSDMINSR</sequence>
<dbReference type="InterPro" id="IPR012312">
    <property type="entry name" value="Hemerythrin-like"/>
</dbReference>
<dbReference type="EMBL" id="FRCF01000003">
    <property type="protein sequence ID" value="SHL86101.1"/>
    <property type="molecule type" value="Genomic_DNA"/>
</dbReference>
<feature type="domain" description="Hemerythrin-like" evidence="5">
    <location>
        <begin position="87"/>
        <end position="227"/>
    </location>
</feature>